<dbReference type="PANTHER" id="PTHR37813:SF1">
    <property type="entry name" value="FELS-2 PROPHAGE PROTEIN"/>
    <property type="match status" value="1"/>
</dbReference>
<keyword evidence="2" id="KW-0472">Membrane</keyword>
<dbReference type="OrthoDB" id="9780715at2"/>
<dbReference type="AlphaFoldDB" id="A0A0C1U671"/>
<protein>
    <submittedName>
        <fullName evidence="4">Phage tail tape measure protein, TP901 family, core region</fullName>
    </submittedName>
</protein>
<feature type="transmembrane region" description="Helical" evidence="2">
    <location>
        <begin position="393"/>
        <end position="416"/>
    </location>
</feature>
<name>A0A0C1U671_9CLOT</name>
<feature type="domain" description="Phage tail tape measure protein" evidence="3">
    <location>
        <begin position="102"/>
        <end position="300"/>
    </location>
</feature>
<evidence type="ECO:0000256" key="1">
    <source>
        <dbReference type="ARBA" id="ARBA00022612"/>
    </source>
</evidence>
<sequence length="675" mass="70452">MSIAVGTAVAYLTLDRSGFKNGLKSAGQDLKAFATGTGGAEERVNSLGNALTSTGKAMAKPSIAAGGFLTMATNTAMGFEEQMSKVQAISNANGEDMAKLSDLSRKMGAATKFSAKEAGQGLEYMAMAGWDAEQMMDGLPGVLDLAAASGEELGLTSDIVTDALTAFNMTAKDAAYFADLLASASSSSNTNVGILGESFKYVAPVAGALGISAKDTSFALGLMANAGIKGSAAGTALRSSLTNLANPSKNMREEMEKLGISLTDSNGNVKEGKVLFDELRQKFSKLTDAEKAQSAAVIFGKEAMSGMLAVINASDADYNKLYDNLNKSEGAAKKMADTMQDNLKGQLTTLKSAFEELQISLAESVLPILNKIVKFVTNLVNAFNSLPQPVKSAIGIIIGSIALLSPVFLVLGKLVKSVGSVIGIFKKLSGAASVFKMLPALITPHTLIVGAAILGIGTVVYQVIKHWDSIVDAAKDFGKAIENIFKKIGNVIGTIVKGWKIMIGGFVDWIKNIGKSIVDGLLGGIGKIKDKVVNAGKNIGNGIKNGFKAVLGINSPSKVFAGYGANIGEGLIQGIDKQEDDIDNKIKGLGDVKPEFAELNNLALSGAYGGSYGLSNISNSSNKQLNFNPNITMHVSIADTGAKGTEQLTQELKAMNEVAIKNSMVDLFMQDAIRN</sequence>
<dbReference type="STRING" id="29341.RSJ17_14560"/>
<gene>
    <name evidence="4" type="ORF">U732_1126</name>
</gene>
<organism evidence="4 5">
    <name type="scientific">Clostridium argentinense CDC 2741</name>
    <dbReference type="NCBI Taxonomy" id="1418104"/>
    <lineage>
        <taxon>Bacteria</taxon>
        <taxon>Bacillati</taxon>
        <taxon>Bacillota</taxon>
        <taxon>Clostridia</taxon>
        <taxon>Eubacteriales</taxon>
        <taxon>Clostridiaceae</taxon>
        <taxon>Clostridium</taxon>
    </lineage>
</organism>
<dbReference type="Proteomes" id="UP000031366">
    <property type="component" value="Unassembled WGS sequence"/>
</dbReference>
<accession>A0A0C1U671</accession>
<keyword evidence="5" id="KW-1185">Reference proteome</keyword>
<dbReference type="Pfam" id="PF10145">
    <property type="entry name" value="PhageMin_Tail"/>
    <property type="match status" value="1"/>
</dbReference>
<dbReference type="NCBIfam" id="TIGR01760">
    <property type="entry name" value="tape_meas_TP901"/>
    <property type="match status" value="1"/>
</dbReference>
<dbReference type="EMBL" id="AYSO01000015">
    <property type="protein sequence ID" value="KIE47268.1"/>
    <property type="molecule type" value="Genomic_DNA"/>
</dbReference>
<evidence type="ECO:0000259" key="3">
    <source>
        <dbReference type="Pfam" id="PF10145"/>
    </source>
</evidence>
<evidence type="ECO:0000313" key="5">
    <source>
        <dbReference type="Proteomes" id="UP000031366"/>
    </source>
</evidence>
<dbReference type="InterPro" id="IPR010090">
    <property type="entry name" value="Phage_tape_meas"/>
</dbReference>
<reference evidence="4 5" key="1">
    <citation type="journal article" date="2015" name="Infect. Genet. Evol.">
        <title>Genomic sequences of six botulinum neurotoxin-producing strains representing three clostridial species illustrate the mobility and diversity of botulinum neurotoxin genes.</title>
        <authorList>
            <person name="Smith T.J."/>
            <person name="Hill K.K."/>
            <person name="Xie G."/>
            <person name="Foley B.T."/>
            <person name="Williamson C.H."/>
            <person name="Foster J.T."/>
            <person name="Johnson S.L."/>
            <person name="Chertkov O."/>
            <person name="Teshima H."/>
            <person name="Gibbons H.S."/>
            <person name="Johnsky L.A."/>
            <person name="Karavis M.A."/>
            <person name="Smith L.A."/>
        </authorList>
    </citation>
    <scope>NUCLEOTIDE SEQUENCE [LARGE SCALE GENOMIC DNA]</scope>
    <source>
        <strain evidence="4 5">CDC 2741</strain>
    </source>
</reference>
<evidence type="ECO:0000256" key="2">
    <source>
        <dbReference type="SAM" id="Phobius"/>
    </source>
</evidence>
<feature type="transmembrane region" description="Helical" evidence="2">
    <location>
        <begin position="437"/>
        <end position="461"/>
    </location>
</feature>
<proteinExistence type="predicted"/>
<keyword evidence="2" id="KW-0812">Transmembrane</keyword>
<evidence type="ECO:0000313" key="4">
    <source>
        <dbReference type="EMBL" id="KIE47268.1"/>
    </source>
</evidence>
<dbReference type="PANTHER" id="PTHR37813">
    <property type="entry name" value="FELS-2 PROPHAGE PROTEIN"/>
    <property type="match status" value="1"/>
</dbReference>
<keyword evidence="2" id="KW-1133">Transmembrane helix</keyword>
<comment type="caution">
    <text evidence="4">The sequence shown here is derived from an EMBL/GenBank/DDBJ whole genome shotgun (WGS) entry which is preliminary data.</text>
</comment>
<dbReference type="RefSeq" id="WP_039631906.1">
    <property type="nucleotide sequence ID" value="NZ_AYSO01000015.1"/>
</dbReference>
<keyword evidence="1" id="KW-1188">Viral release from host cell</keyword>